<keyword evidence="2" id="KW-0732">Signal</keyword>
<dbReference type="Gene3D" id="3.40.50.2300">
    <property type="match status" value="2"/>
</dbReference>
<evidence type="ECO:0000256" key="1">
    <source>
        <dbReference type="ARBA" id="ARBA00010062"/>
    </source>
</evidence>
<dbReference type="PROSITE" id="PS51257">
    <property type="entry name" value="PROKAR_LIPOPROTEIN"/>
    <property type="match status" value="1"/>
</dbReference>
<proteinExistence type="inferred from homology"/>
<dbReference type="EMBL" id="BSKO01000001">
    <property type="protein sequence ID" value="GLO65135.1"/>
    <property type="molecule type" value="Genomic_DNA"/>
</dbReference>
<dbReference type="InterPro" id="IPR028082">
    <property type="entry name" value="Peripla_BP_I"/>
</dbReference>
<comment type="similarity">
    <text evidence="1">Belongs to the leucine-binding protein family.</text>
</comment>
<evidence type="ECO:0000313" key="4">
    <source>
        <dbReference type="EMBL" id="GLO65135.1"/>
    </source>
</evidence>
<reference evidence="4 5" key="1">
    <citation type="submission" date="2023-02" db="EMBL/GenBank/DDBJ databases">
        <title>Oceanobacillus kimchii IFOP_LL358 isolated form Alexandrium catenella lab strain.</title>
        <authorList>
            <person name="Gajardo G."/>
            <person name="Ueki S."/>
            <person name="Maruyama F."/>
        </authorList>
    </citation>
    <scope>NUCLEOTIDE SEQUENCE [LARGE SCALE GENOMIC DNA]</scope>
    <source>
        <strain evidence="4 5">IFOP_LL358</strain>
    </source>
</reference>
<dbReference type="SUPFAM" id="SSF53822">
    <property type="entry name" value="Periplasmic binding protein-like I"/>
    <property type="match status" value="1"/>
</dbReference>
<evidence type="ECO:0000259" key="3">
    <source>
        <dbReference type="Pfam" id="PF13458"/>
    </source>
</evidence>
<dbReference type="InterPro" id="IPR051010">
    <property type="entry name" value="BCAA_transport"/>
</dbReference>
<evidence type="ECO:0000256" key="2">
    <source>
        <dbReference type="ARBA" id="ARBA00022729"/>
    </source>
</evidence>
<dbReference type="Pfam" id="PF13458">
    <property type="entry name" value="Peripla_BP_6"/>
    <property type="match status" value="1"/>
</dbReference>
<feature type="domain" description="Leucine-binding protein" evidence="3">
    <location>
        <begin position="47"/>
        <end position="362"/>
    </location>
</feature>
<accession>A0ABQ5TFA9</accession>
<dbReference type="InterPro" id="IPR028081">
    <property type="entry name" value="Leu-bd"/>
</dbReference>
<name>A0ABQ5TFA9_9BACI</name>
<organism evidence="4 5">
    <name type="scientific">Oceanobacillus kimchii</name>
    <dbReference type="NCBI Taxonomy" id="746691"/>
    <lineage>
        <taxon>Bacteria</taxon>
        <taxon>Bacillati</taxon>
        <taxon>Bacillota</taxon>
        <taxon>Bacilli</taxon>
        <taxon>Bacillales</taxon>
        <taxon>Bacillaceae</taxon>
        <taxon>Oceanobacillus</taxon>
    </lineage>
</organism>
<comment type="caution">
    <text evidence="4">The sequence shown here is derived from an EMBL/GenBank/DDBJ whole genome shotgun (WGS) entry which is preliminary data.</text>
</comment>
<gene>
    <name evidence="4" type="ORF">MACH08_09190</name>
</gene>
<dbReference type="PANTHER" id="PTHR30483">
    <property type="entry name" value="LEUCINE-SPECIFIC-BINDING PROTEIN"/>
    <property type="match status" value="1"/>
</dbReference>
<sequence>MRINKIFLSLISLLVIVVLAGCIDGSSTTNNNSTDSSTNAETKEKVVNIGYTGPLSGSAALYGENTLNGLEMAAEEINEEGFEVNGETYKLNIVSLDDKYLPNESASNAKRLVQENATPIIYAPHSGGIAALQVFNEQENFIIGAYSSEPAITEQGNELTVRIPPSYHGYVEPFTKYSMERFGEKLAAIPPVTQYGQDWADELLPYWEEQGGEVVHDSSVDFAKETDFYTLLTNALESDPDVIFLGGPSEPTANVVNQARQLGFEGGFIIMDQAKLDEMKRITETYEVLEGAIGTMPLVEADYPGVPAFVEKYTEEHGIEPGSEAGFHYVSLYIFVEAMKAAGNVEDATVIREHIQAGLDTLPEDKQVYVIPSIDENGGFEILTRVSAVEDGEIIGIPID</sequence>
<keyword evidence="5" id="KW-1185">Reference proteome</keyword>
<dbReference type="PANTHER" id="PTHR30483:SF6">
    <property type="entry name" value="PERIPLASMIC BINDING PROTEIN OF ABC TRANSPORTER FOR NATURAL AMINO ACIDS"/>
    <property type="match status" value="1"/>
</dbReference>
<dbReference type="Proteomes" id="UP001275436">
    <property type="component" value="Unassembled WGS sequence"/>
</dbReference>
<evidence type="ECO:0000313" key="5">
    <source>
        <dbReference type="Proteomes" id="UP001275436"/>
    </source>
</evidence>
<dbReference type="CDD" id="cd06336">
    <property type="entry name" value="PBP1_ABC_ligand_binding-like"/>
    <property type="match status" value="1"/>
</dbReference>
<protein>
    <submittedName>
        <fullName evidence="4">Branched-chain amino acid ABC transporter substrate-binding protein</fullName>
    </submittedName>
</protein>
<dbReference type="RefSeq" id="WP_317957765.1">
    <property type="nucleotide sequence ID" value="NZ_BSKO01000001.1"/>
</dbReference>